<organism evidence="4 5">
    <name type="scientific">Leucothrix arctica</name>
    <dbReference type="NCBI Taxonomy" id="1481894"/>
    <lineage>
        <taxon>Bacteria</taxon>
        <taxon>Pseudomonadati</taxon>
        <taxon>Pseudomonadota</taxon>
        <taxon>Gammaproteobacteria</taxon>
        <taxon>Thiotrichales</taxon>
        <taxon>Thiotrichaceae</taxon>
        <taxon>Leucothrix</taxon>
    </lineage>
</organism>
<dbReference type="GO" id="GO:0046498">
    <property type="term" value="P:S-adenosylhomocysteine metabolic process"/>
    <property type="evidence" value="ECO:0007669"/>
    <property type="project" value="TreeGrafter"/>
</dbReference>
<name>A0A317CKB3_9GAMM</name>
<dbReference type="GO" id="GO:0006111">
    <property type="term" value="P:regulation of gluconeogenesis"/>
    <property type="evidence" value="ECO:0007669"/>
    <property type="project" value="TreeGrafter"/>
</dbReference>
<comment type="caution">
    <text evidence="4">The sequence shown here is derived from an EMBL/GenBank/DDBJ whole genome shotgun (WGS) entry which is preliminary data.</text>
</comment>
<evidence type="ECO:0000256" key="2">
    <source>
        <dbReference type="ARBA" id="ARBA00022679"/>
    </source>
</evidence>
<dbReference type="Gene3D" id="3.40.50.150">
    <property type="entry name" value="Vaccinia Virus protein VP39"/>
    <property type="match status" value="1"/>
</dbReference>
<dbReference type="GO" id="GO:0006730">
    <property type="term" value="P:one-carbon metabolic process"/>
    <property type="evidence" value="ECO:0007669"/>
    <property type="project" value="TreeGrafter"/>
</dbReference>
<dbReference type="PANTHER" id="PTHR16458">
    <property type="entry name" value="GLYCINE N-METHYLTRANSFERASE"/>
    <property type="match status" value="1"/>
</dbReference>
<dbReference type="GO" id="GO:1901052">
    <property type="term" value="P:sarcosine metabolic process"/>
    <property type="evidence" value="ECO:0007669"/>
    <property type="project" value="TreeGrafter"/>
</dbReference>
<accession>A0A317CKB3</accession>
<keyword evidence="5" id="KW-1185">Reference proteome</keyword>
<dbReference type="CDD" id="cd02440">
    <property type="entry name" value="AdoMet_MTases"/>
    <property type="match status" value="1"/>
</dbReference>
<dbReference type="InterPro" id="IPR029063">
    <property type="entry name" value="SAM-dependent_MTases_sf"/>
</dbReference>
<dbReference type="GO" id="GO:1904047">
    <property type="term" value="F:S-adenosyl-L-methionine binding"/>
    <property type="evidence" value="ECO:0007669"/>
    <property type="project" value="TreeGrafter"/>
</dbReference>
<dbReference type="GO" id="GO:0051289">
    <property type="term" value="P:protein homotetramerization"/>
    <property type="evidence" value="ECO:0007669"/>
    <property type="project" value="TreeGrafter"/>
</dbReference>
<dbReference type="PANTHER" id="PTHR16458:SF2">
    <property type="entry name" value="GLYCINE N-METHYLTRANSFERASE"/>
    <property type="match status" value="1"/>
</dbReference>
<dbReference type="GO" id="GO:0005829">
    <property type="term" value="C:cytosol"/>
    <property type="evidence" value="ECO:0007669"/>
    <property type="project" value="TreeGrafter"/>
</dbReference>
<dbReference type="AlphaFoldDB" id="A0A317CKB3"/>
<dbReference type="SUPFAM" id="SSF53335">
    <property type="entry name" value="S-adenosyl-L-methionine-dependent methyltransferases"/>
    <property type="match status" value="1"/>
</dbReference>
<dbReference type="RefSeq" id="WP_109822389.1">
    <property type="nucleotide sequence ID" value="NZ_QGKL01000016.1"/>
</dbReference>
<protein>
    <recommendedName>
        <fullName evidence="6">Methyltransferase domain-containing protein</fullName>
    </recommendedName>
</protein>
<dbReference type="GO" id="GO:0042802">
    <property type="term" value="F:identical protein binding"/>
    <property type="evidence" value="ECO:0007669"/>
    <property type="project" value="TreeGrafter"/>
</dbReference>
<dbReference type="GO" id="GO:0016594">
    <property type="term" value="F:glycine binding"/>
    <property type="evidence" value="ECO:0007669"/>
    <property type="project" value="TreeGrafter"/>
</dbReference>
<sequence>MSDVKTSKDSMKSFAETWDQQVRHLWPEAYPESLSNELKKLNVSSILDCAGGTGYPAIELKQMGWDISYSDGSELLNTFFKNRIETLHLDIPTYQSRWENLTQNIPKTYDALMCSGNSFISINSYDNDASFTKTVVKQNMQQAVNEFYKMLNANGVLYIDMFNESYAFPKQPFSISSESDTHRIFTTVNYDSVRNARTTLTTTSSLHDDSEEHMITKLTPIHTEELIEFLKEAGFSRVEFAATDDADYVDSFFAFKD</sequence>
<dbReference type="GO" id="GO:0046500">
    <property type="term" value="P:S-adenosylmethionine metabolic process"/>
    <property type="evidence" value="ECO:0007669"/>
    <property type="project" value="TreeGrafter"/>
</dbReference>
<evidence type="ECO:0000313" key="4">
    <source>
        <dbReference type="EMBL" id="PWQ97883.1"/>
    </source>
</evidence>
<keyword evidence="3" id="KW-0949">S-adenosyl-L-methionine</keyword>
<dbReference type="GO" id="GO:0017174">
    <property type="term" value="F:glycine N-methyltransferase activity"/>
    <property type="evidence" value="ECO:0007669"/>
    <property type="project" value="InterPro"/>
</dbReference>
<keyword evidence="2" id="KW-0808">Transferase</keyword>
<dbReference type="Proteomes" id="UP000245506">
    <property type="component" value="Unassembled WGS sequence"/>
</dbReference>
<dbReference type="Gene3D" id="2.20.25.110">
    <property type="entry name" value="S-adenosyl-L-methionine-dependent methyltransferases"/>
    <property type="match status" value="1"/>
</dbReference>
<evidence type="ECO:0008006" key="6">
    <source>
        <dbReference type="Google" id="ProtNLM"/>
    </source>
</evidence>
<reference evidence="4 5" key="1">
    <citation type="submission" date="2018-05" db="EMBL/GenBank/DDBJ databases">
        <title>Leucothrix arctica sp. nov., isolated from Arctic seawater.</title>
        <authorList>
            <person name="Choi A."/>
            <person name="Baek K."/>
        </authorList>
    </citation>
    <scope>NUCLEOTIDE SEQUENCE [LARGE SCALE GENOMIC DNA]</scope>
    <source>
        <strain evidence="4 5">IMCC9719</strain>
    </source>
</reference>
<dbReference type="OrthoDB" id="9772751at2"/>
<dbReference type="GO" id="GO:0032259">
    <property type="term" value="P:methylation"/>
    <property type="evidence" value="ECO:0007669"/>
    <property type="project" value="UniProtKB-KW"/>
</dbReference>
<proteinExistence type="predicted"/>
<evidence type="ECO:0000256" key="3">
    <source>
        <dbReference type="ARBA" id="ARBA00022691"/>
    </source>
</evidence>
<dbReference type="EMBL" id="QGKL01000016">
    <property type="protein sequence ID" value="PWQ97883.1"/>
    <property type="molecule type" value="Genomic_DNA"/>
</dbReference>
<evidence type="ECO:0000256" key="1">
    <source>
        <dbReference type="ARBA" id="ARBA00022603"/>
    </source>
</evidence>
<evidence type="ECO:0000313" key="5">
    <source>
        <dbReference type="Proteomes" id="UP000245506"/>
    </source>
</evidence>
<dbReference type="InterPro" id="IPR014369">
    <property type="entry name" value="Gly/Sar_N_MeTrfase"/>
</dbReference>
<keyword evidence="1" id="KW-0489">Methyltransferase</keyword>
<gene>
    <name evidence="4" type="ORF">DKT75_05300</name>
</gene>